<keyword evidence="1" id="KW-0812">Transmembrane</keyword>
<keyword evidence="3" id="KW-1185">Reference proteome</keyword>
<dbReference type="KEGG" id="oxy:HCG48_14190"/>
<gene>
    <name evidence="2" type="ORF">HCG48_14190</name>
</gene>
<protein>
    <submittedName>
        <fullName evidence="2">Uncharacterized protein</fullName>
    </submittedName>
</protein>
<feature type="transmembrane region" description="Helical" evidence="1">
    <location>
        <begin position="77"/>
        <end position="102"/>
    </location>
</feature>
<sequence length="142" mass="16961">MDPSDDLHDVEADLKRLLFDPTYERQIERLHRLTVYFRWMVAIALWLTVGAFSLWTLRADIALILDHFTWAALRYLFSIWYNPLPTLGLLVCIAFTVAILVWQSRNILWGLSGEERSRLERQLWRIRCQGESHPLWRFVCKE</sequence>
<proteinExistence type="predicted"/>
<keyword evidence="1" id="KW-0472">Membrane</keyword>
<evidence type="ECO:0000256" key="1">
    <source>
        <dbReference type="SAM" id="Phobius"/>
    </source>
</evidence>
<accession>A0A6H1TYB4</accession>
<name>A0A6H1TYB4_9CYAN</name>
<evidence type="ECO:0000313" key="2">
    <source>
        <dbReference type="EMBL" id="QIZ71592.1"/>
    </source>
</evidence>
<dbReference type="EMBL" id="CP051167">
    <property type="protein sequence ID" value="QIZ71592.1"/>
    <property type="molecule type" value="Genomic_DNA"/>
</dbReference>
<dbReference type="Proteomes" id="UP000500857">
    <property type="component" value="Chromosome"/>
</dbReference>
<dbReference type="AlphaFoldDB" id="A0A6H1TYB4"/>
<keyword evidence="1" id="KW-1133">Transmembrane helix</keyword>
<reference evidence="2 3" key="1">
    <citation type="submission" date="2020-04" db="EMBL/GenBank/DDBJ databases">
        <authorList>
            <person name="Basu S."/>
            <person name="Maruthanayagam V."/>
            <person name="Chakraborty S."/>
            <person name="Pramanik A."/>
            <person name="Mukherjee J."/>
            <person name="Brink B."/>
        </authorList>
    </citation>
    <scope>NUCLEOTIDE SEQUENCE [LARGE SCALE GENOMIC DNA]</scope>
    <source>
        <strain evidence="2 3">AP17</strain>
    </source>
</reference>
<feature type="transmembrane region" description="Helical" evidence="1">
    <location>
        <begin position="35"/>
        <end position="57"/>
    </location>
</feature>
<evidence type="ECO:0000313" key="3">
    <source>
        <dbReference type="Proteomes" id="UP000500857"/>
    </source>
</evidence>
<organism evidence="2 3">
    <name type="scientific">Oxynema aestuarii AP17</name>
    <dbReference type="NCBI Taxonomy" id="2064643"/>
    <lineage>
        <taxon>Bacteria</taxon>
        <taxon>Bacillati</taxon>
        <taxon>Cyanobacteriota</taxon>
        <taxon>Cyanophyceae</taxon>
        <taxon>Oscillatoriophycideae</taxon>
        <taxon>Oscillatoriales</taxon>
        <taxon>Oscillatoriaceae</taxon>
        <taxon>Oxynema</taxon>
        <taxon>Oxynema aestuarii</taxon>
    </lineage>
</organism>
<dbReference type="RefSeq" id="WP_168569744.1">
    <property type="nucleotide sequence ID" value="NZ_CP051167.1"/>
</dbReference>